<dbReference type="Ensembl" id="ENSMMDT00005055285.1">
    <property type="protein sequence ID" value="ENSMMDP00005054238.1"/>
    <property type="gene ID" value="ENSMMDG00005024349.1"/>
</dbReference>
<dbReference type="GO" id="GO:0008270">
    <property type="term" value="F:zinc ion binding"/>
    <property type="evidence" value="ECO:0007669"/>
    <property type="project" value="UniProtKB-KW"/>
</dbReference>
<feature type="domain" description="C2H2-type" evidence="8">
    <location>
        <begin position="89"/>
        <end position="116"/>
    </location>
</feature>
<evidence type="ECO:0000256" key="3">
    <source>
        <dbReference type="ARBA" id="ARBA00022737"/>
    </source>
</evidence>
<keyword evidence="2" id="KW-0479">Metal-binding</keyword>
<name>A0A668ARL0_9TELE</name>
<keyword evidence="6" id="KW-0539">Nucleus</keyword>
<evidence type="ECO:0000259" key="8">
    <source>
        <dbReference type="PROSITE" id="PS50157"/>
    </source>
</evidence>
<sequence length="240" mass="27275">MDKIEYPDIYSSYFNVENDVILLIRTDQTLTFVDSFPFECHPELVQGTRRPSIGSKQDESYRCVVCGKAFNRIGNLRIHERCHTGEKPYCCLHCGKCFSHAGNLQKHKRVHTGERPYGCQQCGKTFSQSSHLKKHQRIHIGRQPSNKPVKHAVTFILKASSHAEGLEILHPEVQNVVQRSCLHGRTVFLSVFISFRSLLSLFKKNVGLTQQCFGEFRWTSGMFKGKAKGTELAAVANLLH</sequence>
<dbReference type="FunFam" id="3.30.160.60:FF:000512">
    <property type="entry name" value="zinc finger protein 197 isoform X1"/>
    <property type="match status" value="1"/>
</dbReference>
<dbReference type="FunFam" id="3.30.160.60:FF:002343">
    <property type="entry name" value="Zinc finger protein 33A"/>
    <property type="match status" value="1"/>
</dbReference>
<dbReference type="GO" id="GO:0010468">
    <property type="term" value="P:regulation of gene expression"/>
    <property type="evidence" value="ECO:0007669"/>
    <property type="project" value="TreeGrafter"/>
</dbReference>
<dbReference type="InParanoid" id="A0A668ARL0"/>
<reference evidence="9" key="3">
    <citation type="submission" date="2025-09" db="UniProtKB">
        <authorList>
            <consortium name="Ensembl"/>
        </authorList>
    </citation>
    <scope>IDENTIFICATION</scope>
</reference>
<evidence type="ECO:0000256" key="1">
    <source>
        <dbReference type="ARBA" id="ARBA00004123"/>
    </source>
</evidence>
<dbReference type="Gene3D" id="3.30.160.60">
    <property type="entry name" value="Classic Zinc Finger"/>
    <property type="match status" value="3"/>
</dbReference>
<keyword evidence="3" id="KW-0677">Repeat</keyword>
<dbReference type="GeneTree" id="ENSGT01150000286953"/>
<keyword evidence="4 7" id="KW-0863">Zinc-finger</keyword>
<reference evidence="9" key="1">
    <citation type="submission" date="2019-06" db="EMBL/GenBank/DDBJ databases">
        <authorList>
            <consortium name="Wellcome Sanger Institute Data Sharing"/>
        </authorList>
    </citation>
    <scope>NUCLEOTIDE SEQUENCE [LARGE SCALE GENOMIC DNA]</scope>
</reference>
<dbReference type="SMART" id="SM00355">
    <property type="entry name" value="ZnF_C2H2"/>
    <property type="match status" value="3"/>
</dbReference>
<comment type="subcellular location">
    <subcellularLocation>
        <location evidence="1">Nucleus</location>
    </subcellularLocation>
</comment>
<evidence type="ECO:0000256" key="5">
    <source>
        <dbReference type="ARBA" id="ARBA00022833"/>
    </source>
</evidence>
<organism evidence="9 10">
    <name type="scientific">Myripristis murdjan</name>
    <name type="common">pinecone soldierfish</name>
    <dbReference type="NCBI Taxonomy" id="586833"/>
    <lineage>
        <taxon>Eukaryota</taxon>
        <taxon>Metazoa</taxon>
        <taxon>Chordata</taxon>
        <taxon>Craniata</taxon>
        <taxon>Vertebrata</taxon>
        <taxon>Euteleostomi</taxon>
        <taxon>Actinopterygii</taxon>
        <taxon>Neopterygii</taxon>
        <taxon>Teleostei</taxon>
        <taxon>Neoteleostei</taxon>
        <taxon>Acanthomorphata</taxon>
        <taxon>Holocentriformes</taxon>
        <taxon>Holocentridae</taxon>
        <taxon>Myripristis</taxon>
    </lineage>
</organism>
<accession>A0A668ARL0</accession>
<evidence type="ECO:0000256" key="7">
    <source>
        <dbReference type="PROSITE-ProRule" id="PRU00042"/>
    </source>
</evidence>
<dbReference type="Proteomes" id="UP000472263">
    <property type="component" value="Chromosome 19"/>
</dbReference>
<dbReference type="Pfam" id="PF00096">
    <property type="entry name" value="zf-C2H2"/>
    <property type="match status" value="3"/>
</dbReference>
<dbReference type="InterPro" id="IPR050331">
    <property type="entry name" value="Zinc_finger"/>
</dbReference>
<keyword evidence="10" id="KW-1185">Reference proteome</keyword>
<keyword evidence="5" id="KW-0862">Zinc</keyword>
<dbReference type="PROSITE" id="PS50157">
    <property type="entry name" value="ZINC_FINGER_C2H2_2"/>
    <property type="match status" value="3"/>
</dbReference>
<feature type="domain" description="C2H2-type" evidence="8">
    <location>
        <begin position="117"/>
        <end position="144"/>
    </location>
</feature>
<dbReference type="InterPro" id="IPR036236">
    <property type="entry name" value="Znf_C2H2_sf"/>
</dbReference>
<proteinExistence type="predicted"/>
<dbReference type="SUPFAM" id="SSF57667">
    <property type="entry name" value="beta-beta-alpha zinc fingers"/>
    <property type="match status" value="2"/>
</dbReference>
<dbReference type="AlphaFoldDB" id="A0A668ARL0"/>
<dbReference type="GO" id="GO:0005634">
    <property type="term" value="C:nucleus"/>
    <property type="evidence" value="ECO:0007669"/>
    <property type="project" value="UniProtKB-SubCell"/>
</dbReference>
<dbReference type="InterPro" id="IPR013087">
    <property type="entry name" value="Znf_C2H2_type"/>
</dbReference>
<feature type="domain" description="C2H2-type" evidence="8">
    <location>
        <begin position="61"/>
        <end position="88"/>
    </location>
</feature>
<dbReference type="FunFam" id="3.30.160.60:FF:000557">
    <property type="entry name" value="zinc finger and SCAN domain-containing protein 29"/>
    <property type="match status" value="1"/>
</dbReference>
<protein>
    <recommendedName>
        <fullName evidence="8">C2H2-type domain-containing protein</fullName>
    </recommendedName>
</protein>
<evidence type="ECO:0000256" key="6">
    <source>
        <dbReference type="ARBA" id="ARBA00023242"/>
    </source>
</evidence>
<evidence type="ECO:0000256" key="2">
    <source>
        <dbReference type="ARBA" id="ARBA00022723"/>
    </source>
</evidence>
<evidence type="ECO:0000313" key="9">
    <source>
        <dbReference type="Ensembl" id="ENSMMDP00005054238.1"/>
    </source>
</evidence>
<dbReference type="PANTHER" id="PTHR16515:SF58">
    <property type="entry name" value="ZINC FINGER PROTEIN 22"/>
    <property type="match status" value="1"/>
</dbReference>
<dbReference type="PROSITE" id="PS00028">
    <property type="entry name" value="ZINC_FINGER_C2H2_1"/>
    <property type="match status" value="3"/>
</dbReference>
<reference evidence="9" key="2">
    <citation type="submission" date="2025-08" db="UniProtKB">
        <authorList>
            <consortium name="Ensembl"/>
        </authorList>
    </citation>
    <scope>IDENTIFICATION</scope>
</reference>
<evidence type="ECO:0000256" key="4">
    <source>
        <dbReference type="ARBA" id="ARBA00022771"/>
    </source>
</evidence>
<dbReference type="PANTHER" id="PTHR16515">
    <property type="entry name" value="PR DOMAIN ZINC FINGER PROTEIN"/>
    <property type="match status" value="1"/>
</dbReference>
<evidence type="ECO:0000313" key="10">
    <source>
        <dbReference type="Proteomes" id="UP000472263"/>
    </source>
</evidence>